<feature type="transmembrane region" description="Helical" evidence="2">
    <location>
        <begin position="81"/>
        <end position="108"/>
    </location>
</feature>
<organism evidence="3 4">
    <name type="scientific">Microbulbifer bruguierae</name>
    <dbReference type="NCBI Taxonomy" id="3029061"/>
    <lineage>
        <taxon>Bacteria</taxon>
        <taxon>Pseudomonadati</taxon>
        <taxon>Pseudomonadota</taxon>
        <taxon>Gammaproteobacteria</taxon>
        <taxon>Cellvibrionales</taxon>
        <taxon>Microbulbiferaceae</taxon>
        <taxon>Microbulbifer</taxon>
    </lineage>
</organism>
<feature type="compositionally biased region" description="Basic and acidic residues" evidence="1">
    <location>
        <begin position="1"/>
        <end position="14"/>
    </location>
</feature>
<dbReference type="EMBL" id="CP118605">
    <property type="protein sequence ID" value="WGL18096.1"/>
    <property type="molecule type" value="Genomic_DNA"/>
</dbReference>
<evidence type="ECO:0008006" key="5">
    <source>
        <dbReference type="Google" id="ProtNLM"/>
    </source>
</evidence>
<reference evidence="3 4" key="1">
    <citation type="submission" date="2023-02" db="EMBL/GenBank/DDBJ databases">
        <title>Description and genomic characterization of Microbulbifer bruguierae sp. nov., isolated from the sediment of mangrove plant Bruguiera sexangula.</title>
        <authorList>
            <person name="Long M."/>
        </authorList>
    </citation>
    <scope>NUCLEOTIDE SEQUENCE [LARGE SCALE GENOMIC DNA]</scope>
    <source>
        <strain evidence="3 4">H12</strain>
    </source>
</reference>
<proteinExistence type="predicted"/>
<evidence type="ECO:0000313" key="4">
    <source>
        <dbReference type="Proteomes" id="UP001236500"/>
    </source>
</evidence>
<dbReference type="RefSeq" id="WP_280322050.1">
    <property type="nucleotide sequence ID" value="NZ_CP118605.1"/>
</dbReference>
<evidence type="ECO:0000313" key="3">
    <source>
        <dbReference type="EMBL" id="WGL18096.1"/>
    </source>
</evidence>
<gene>
    <name evidence="3" type="ORF">PVT68_07320</name>
</gene>
<name>A0ABY8NGP8_9GAMM</name>
<keyword evidence="2" id="KW-0812">Transmembrane</keyword>
<sequence>MAAHDKSKQQHDASRASAQSDPEEESSFTDPAQDCAGVTEDFHGLLERAEATMTLATAWAENYSSLVRLEFQRTLGAGKRIVVLLLLLFFLAIALIESLCAGAGLLGYYFFNSIYIGFGIFVLAQLLIVTALLLSLRKLRALLGFEESRKQAQQALNDVSALFKQAN</sequence>
<keyword evidence="4" id="KW-1185">Reference proteome</keyword>
<feature type="region of interest" description="Disordered" evidence="1">
    <location>
        <begin position="1"/>
        <end position="34"/>
    </location>
</feature>
<feature type="transmembrane region" description="Helical" evidence="2">
    <location>
        <begin position="114"/>
        <end position="136"/>
    </location>
</feature>
<dbReference type="Proteomes" id="UP001236500">
    <property type="component" value="Chromosome"/>
</dbReference>
<protein>
    <recommendedName>
        <fullName evidence="5">Phage holin family protein</fullName>
    </recommendedName>
</protein>
<accession>A0ABY8NGP8</accession>
<keyword evidence="2" id="KW-1133">Transmembrane helix</keyword>
<keyword evidence="2" id="KW-0472">Membrane</keyword>
<evidence type="ECO:0000256" key="1">
    <source>
        <dbReference type="SAM" id="MobiDB-lite"/>
    </source>
</evidence>
<evidence type="ECO:0000256" key="2">
    <source>
        <dbReference type="SAM" id="Phobius"/>
    </source>
</evidence>